<dbReference type="KEGG" id="ssl:SS1G_04604"/>
<dbReference type="RefSeq" id="XP_001594796.1">
    <property type="nucleotide sequence ID" value="XM_001594746.1"/>
</dbReference>
<name>A7EH12_SCLS1</name>
<reference evidence="2" key="1">
    <citation type="journal article" date="2011" name="PLoS Genet.">
        <title>Genomic analysis of the necrotrophic fungal pathogens Sclerotinia sclerotiorum and Botrytis cinerea.</title>
        <authorList>
            <person name="Amselem J."/>
            <person name="Cuomo C.A."/>
            <person name="van Kan J.A."/>
            <person name="Viaud M."/>
            <person name="Benito E.P."/>
            <person name="Couloux A."/>
            <person name="Coutinho P.M."/>
            <person name="de Vries R.P."/>
            <person name="Dyer P.S."/>
            <person name="Fillinger S."/>
            <person name="Fournier E."/>
            <person name="Gout L."/>
            <person name="Hahn M."/>
            <person name="Kohn L."/>
            <person name="Lapalu N."/>
            <person name="Plummer K.M."/>
            <person name="Pradier J.M."/>
            <person name="Quevillon E."/>
            <person name="Sharon A."/>
            <person name="Simon A."/>
            <person name="ten Have A."/>
            <person name="Tudzynski B."/>
            <person name="Tudzynski P."/>
            <person name="Wincker P."/>
            <person name="Andrew M."/>
            <person name="Anthouard V."/>
            <person name="Beever R.E."/>
            <person name="Beffa R."/>
            <person name="Benoit I."/>
            <person name="Bouzid O."/>
            <person name="Brault B."/>
            <person name="Chen Z."/>
            <person name="Choquer M."/>
            <person name="Collemare J."/>
            <person name="Cotton P."/>
            <person name="Danchin E.G."/>
            <person name="Da Silva C."/>
            <person name="Gautier A."/>
            <person name="Giraud C."/>
            <person name="Giraud T."/>
            <person name="Gonzalez C."/>
            <person name="Grossetete S."/>
            <person name="Guldener U."/>
            <person name="Henrissat B."/>
            <person name="Howlett B.J."/>
            <person name="Kodira C."/>
            <person name="Kretschmer M."/>
            <person name="Lappartient A."/>
            <person name="Leroch M."/>
            <person name="Levis C."/>
            <person name="Mauceli E."/>
            <person name="Neuveglise C."/>
            <person name="Oeser B."/>
            <person name="Pearson M."/>
            <person name="Poulain J."/>
            <person name="Poussereau N."/>
            <person name="Quesneville H."/>
            <person name="Rascle C."/>
            <person name="Schumacher J."/>
            <person name="Segurens B."/>
            <person name="Sexton A."/>
            <person name="Silva E."/>
            <person name="Sirven C."/>
            <person name="Soanes D.M."/>
            <person name="Talbot N.J."/>
            <person name="Templeton M."/>
            <person name="Yandava C."/>
            <person name="Yarden O."/>
            <person name="Zeng Q."/>
            <person name="Rollins J.A."/>
            <person name="Lebrun M.H."/>
            <person name="Dickman M."/>
        </authorList>
    </citation>
    <scope>NUCLEOTIDE SEQUENCE [LARGE SCALE GENOMIC DNA]</scope>
    <source>
        <strain evidence="2">ATCC 18683 / 1980 / Ss-1</strain>
    </source>
</reference>
<proteinExistence type="predicted"/>
<evidence type="ECO:0000313" key="2">
    <source>
        <dbReference type="Proteomes" id="UP000001312"/>
    </source>
</evidence>
<dbReference type="Proteomes" id="UP000001312">
    <property type="component" value="Unassembled WGS sequence"/>
</dbReference>
<organism evidence="1 2">
    <name type="scientific">Sclerotinia sclerotiorum (strain ATCC 18683 / 1980 / Ss-1)</name>
    <name type="common">White mold</name>
    <name type="synonym">Whetzelinia sclerotiorum</name>
    <dbReference type="NCBI Taxonomy" id="665079"/>
    <lineage>
        <taxon>Eukaryota</taxon>
        <taxon>Fungi</taxon>
        <taxon>Dikarya</taxon>
        <taxon>Ascomycota</taxon>
        <taxon>Pezizomycotina</taxon>
        <taxon>Leotiomycetes</taxon>
        <taxon>Helotiales</taxon>
        <taxon>Sclerotiniaceae</taxon>
        <taxon>Sclerotinia</taxon>
    </lineage>
</organism>
<keyword evidence="2" id="KW-1185">Reference proteome</keyword>
<gene>
    <name evidence="1" type="ORF">SS1G_04604</name>
</gene>
<dbReference type="InParanoid" id="A7EH12"/>
<dbReference type="EMBL" id="CH476625">
    <property type="protein sequence ID" value="EDO02128.1"/>
    <property type="molecule type" value="Genomic_DNA"/>
</dbReference>
<dbReference type="AlphaFoldDB" id="A7EH12"/>
<accession>A7EH12</accession>
<dbReference type="HOGENOM" id="CLU_2905522_0_0_1"/>
<evidence type="ECO:0000313" key="1">
    <source>
        <dbReference type="EMBL" id="EDO02128.1"/>
    </source>
</evidence>
<protein>
    <submittedName>
        <fullName evidence="1">Uncharacterized protein</fullName>
    </submittedName>
</protein>
<dbReference type="GeneID" id="5490378"/>
<sequence>MKGSPISFSTRKTGFYFGMGMGPLDICAAISDACDMHAIICIDINTLVEKGDDFWEKKISRE</sequence>